<evidence type="ECO:0000313" key="3">
    <source>
        <dbReference type="RefSeq" id="XP_036712943.1"/>
    </source>
</evidence>
<feature type="region of interest" description="Disordered" evidence="1">
    <location>
        <begin position="126"/>
        <end position="164"/>
    </location>
</feature>
<keyword evidence="2" id="KW-1185">Reference proteome</keyword>
<gene>
    <name evidence="3" type="primary">LOC118897742</name>
</gene>
<dbReference type="RefSeq" id="XP_036712943.1">
    <property type="nucleotide sequence ID" value="XM_036857048.1"/>
</dbReference>
<dbReference type="KEGG" id="bmus:118897742"/>
<dbReference type="Proteomes" id="UP000694857">
    <property type="component" value="Chromosome 7"/>
</dbReference>
<proteinExistence type="predicted"/>
<name>A0A8B8XSS1_BALMU</name>
<protein>
    <submittedName>
        <fullName evidence="3">Uncharacterized protein LOC118897742 isoform X1</fullName>
    </submittedName>
</protein>
<organism evidence="2 3">
    <name type="scientific">Balaenoptera musculus</name>
    <name type="common">Blue whale</name>
    <dbReference type="NCBI Taxonomy" id="9771"/>
    <lineage>
        <taxon>Eukaryota</taxon>
        <taxon>Metazoa</taxon>
        <taxon>Chordata</taxon>
        <taxon>Craniata</taxon>
        <taxon>Vertebrata</taxon>
        <taxon>Euteleostomi</taxon>
        <taxon>Mammalia</taxon>
        <taxon>Eutheria</taxon>
        <taxon>Laurasiatheria</taxon>
        <taxon>Artiodactyla</taxon>
        <taxon>Whippomorpha</taxon>
        <taxon>Cetacea</taxon>
        <taxon>Mysticeti</taxon>
        <taxon>Balaenopteridae</taxon>
        <taxon>Balaenoptera</taxon>
    </lineage>
</organism>
<evidence type="ECO:0000256" key="1">
    <source>
        <dbReference type="SAM" id="MobiDB-lite"/>
    </source>
</evidence>
<evidence type="ECO:0000313" key="2">
    <source>
        <dbReference type="Proteomes" id="UP000694857"/>
    </source>
</evidence>
<dbReference type="GeneID" id="118897742"/>
<accession>A0A8B8XSS1</accession>
<reference evidence="3" key="1">
    <citation type="submission" date="2025-08" db="UniProtKB">
        <authorList>
            <consortium name="RefSeq"/>
        </authorList>
    </citation>
    <scope>IDENTIFICATION</scope>
    <source>
        <tissue evidence="3">Epidermis and Blubber</tissue>
    </source>
</reference>
<dbReference type="AlphaFoldDB" id="A0A8B8XSS1"/>
<sequence length="207" mass="23508">MFHLKPHRFHPLAADLPVRKSSGEMLGTWNITTNTFSLRRGRCGPAEKVSVGLRSLPKKTSLMSTNPTIILHMDTFFEARAFLTLPKRTRIGYFQGRSVLQPPKLRPFSFAGSAFSSHLQIRTCPRPETQGAEEGAAHRQGQNPPAHGFPGEFRRDPRWGRFTNGRTEMQLDSGIWHLQAPLFHHKGKLNCHDLEANRRKECFQSVV</sequence>